<accession>A0ACB6ZNS2</accession>
<evidence type="ECO:0000313" key="2">
    <source>
        <dbReference type="Proteomes" id="UP000886501"/>
    </source>
</evidence>
<comment type="caution">
    <text evidence="1">The sequence shown here is derived from an EMBL/GenBank/DDBJ whole genome shotgun (WGS) entry which is preliminary data.</text>
</comment>
<reference evidence="1" key="2">
    <citation type="journal article" date="2020" name="Nat. Commun.">
        <title>Large-scale genome sequencing of mycorrhizal fungi provides insights into the early evolution of symbiotic traits.</title>
        <authorList>
            <person name="Miyauchi S."/>
            <person name="Kiss E."/>
            <person name="Kuo A."/>
            <person name="Drula E."/>
            <person name="Kohler A."/>
            <person name="Sanchez-Garcia M."/>
            <person name="Morin E."/>
            <person name="Andreopoulos B."/>
            <person name="Barry K.W."/>
            <person name="Bonito G."/>
            <person name="Buee M."/>
            <person name="Carver A."/>
            <person name="Chen C."/>
            <person name="Cichocki N."/>
            <person name="Clum A."/>
            <person name="Culley D."/>
            <person name="Crous P.W."/>
            <person name="Fauchery L."/>
            <person name="Girlanda M."/>
            <person name="Hayes R.D."/>
            <person name="Keri Z."/>
            <person name="LaButti K."/>
            <person name="Lipzen A."/>
            <person name="Lombard V."/>
            <person name="Magnuson J."/>
            <person name="Maillard F."/>
            <person name="Murat C."/>
            <person name="Nolan M."/>
            <person name="Ohm R.A."/>
            <person name="Pangilinan J."/>
            <person name="Pereira M.F."/>
            <person name="Perotto S."/>
            <person name="Peter M."/>
            <person name="Pfister S."/>
            <person name="Riley R."/>
            <person name="Sitrit Y."/>
            <person name="Stielow J.B."/>
            <person name="Szollosi G."/>
            <person name="Zifcakova L."/>
            <person name="Stursova M."/>
            <person name="Spatafora J.W."/>
            <person name="Tedersoo L."/>
            <person name="Vaario L.M."/>
            <person name="Yamada A."/>
            <person name="Yan M."/>
            <person name="Wang P."/>
            <person name="Xu J."/>
            <person name="Bruns T."/>
            <person name="Baldrian P."/>
            <person name="Vilgalys R."/>
            <person name="Dunand C."/>
            <person name="Henrissat B."/>
            <person name="Grigoriev I.V."/>
            <person name="Hibbett D."/>
            <person name="Nagy L.G."/>
            <person name="Martin F.M."/>
        </authorList>
    </citation>
    <scope>NUCLEOTIDE SEQUENCE</scope>
    <source>
        <strain evidence="1">P2</strain>
    </source>
</reference>
<organism evidence="1 2">
    <name type="scientific">Thelephora ganbajun</name>
    <name type="common">Ganba fungus</name>
    <dbReference type="NCBI Taxonomy" id="370292"/>
    <lineage>
        <taxon>Eukaryota</taxon>
        <taxon>Fungi</taxon>
        <taxon>Dikarya</taxon>
        <taxon>Basidiomycota</taxon>
        <taxon>Agaricomycotina</taxon>
        <taxon>Agaricomycetes</taxon>
        <taxon>Thelephorales</taxon>
        <taxon>Thelephoraceae</taxon>
        <taxon>Thelephora</taxon>
    </lineage>
</organism>
<protein>
    <submittedName>
        <fullName evidence="1">Uncharacterized protein</fullName>
    </submittedName>
</protein>
<reference evidence="1" key="1">
    <citation type="submission" date="2019-10" db="EMBL/GenBank/DDBJ databases">
        <authorList>
            <consortium name="DOE Joint Genome Institute"/>
            <person name="Kuo A."/>
            <person name="Miyauchi S."/>
            <person name="Kiss E."/>
            <person name="Drula E."/>
            <person name="Kohler A."/>
            <person name="Sanchez-Garcia M."/>
            <person name="Andreopoulos B."/>
            <person name="Barry K.W."/>
            <person name="Bonito G."/>
            <person name="Buee M."/>
            <person name="Carver A."/>
            <person name="Chen C."/>
            <person name="Cichocki N."/>
            <person name="Clum A."/>
            <person name="Culley D."/>
            <person name="Crous P.W."/>
            <person name="Fauchery L."/>
            <person name="Girlanda M."/>
            <person name="Hayes R."/>
            <person name="Keri Z."/>
            <person name="Labutti K."/>
            <person name="Lipzen A."/>
            <person name="Lombard V."/>
            <person name="Magnuson J."/>
            <person name="Maillard F."/>
            <person name="Morin E."/>
            <person name="Murat C."/>
            <person name="Nolan M."/>
            <person name="Ohm R."/>
            <person name="Pangilinan J."/>
            <person name="Pereira M."/>
            <person name="Perotto S."/>
            <person name="Peter M."/>
            <person name="Riley R."/>
            <person name="Sitrit Y."/>
            <person name="Stielow B."/>
            <person name="Szollosi G."/>
            <person name="Zifcakova L."/>
            <person name="Stursova M."/>
            <person name="Spatafora J.W."/>
            <person name="Tedersoo L."/>
            <person name="Vaario L.-M."/>
            <person name="Yamada A."/>
            <person name="Yan M."/>
            <person name="Wang P."/>
            <person name="Xu J."/>
            <person name="Bruns T."/>
            <person name="Baldrian P."/>
            <person name="Vilgalys R."/>
            <person name="Henrissat B."/>
            <person name="Grigoriev I.V."/>
            <person name="Hibbett D."/>
            <person name="Nagy L.G."/>
            <person name="Martin F.M."/>
        </authorList>
    </citation>
    <scope>NUCLEOTIDE SEQUENCE</scope>
    <source>
        <strain evidence="1">P2</strain>
    </source>
</reference>
<dbReference type="EMBL" id="MU117978">
    <property type="protein sequence ID" value="KAF9651071.1"/>
    <property type="molecule type" value="Genomic_DNA"/>
</dbReference>
<proteinExistence type="predicted"/>
<name>A0ACB6ZNS2_THEGA</name>
<gene>
    <name evidence="1" type="ORF">BDM02DRAFT_3127215</name>
</gene>
<dbReference type="Proteomes" id="UP000886501">
    <property type="component" value="Unassembled WGS sequence"/>
</dbReference>
<keyword evidence="2" id="KW-1185">Reference proteome</keyword>
<sequence length="280" mass="30590">MGLVLGKSRINKAVDRSRSGRRGWGRLSKRVGLTGVILKIAKVLSVHGMWGRVRGGTRDGYRPLYRSALSSKTRIRAANALDVPTNHGVGFQVWHNIRDVSMRDIGDSLIGFHGHVRNGSWAPFLVLKTLLPDIEGVLGTGRRGIITGDTKSRTDAPDIGSGPPTGFPSAVQRSLVTTRGFDNDFYDRFHGISAATSLIWGRDGGRDGGPASTHISIDSAHHLPDRRSPIASRPSFKPWNSEFGTRRKGNKLEDLDAEERTAISERPPPPLRSLVHMGNI</sequence>
<evidence type="ECO:0000313" key="1">
    <source>
        <dbReference type="EMBL" id="KAF9651071.1"/>
    </source>
</evidence>